<sequence>MPISLSLAHQHTVQNLPVYASFITDENRHSCPYRKTIQLQQHDGLEIPLKQAPLIRLPPELRLIIYDHCSALTLLHLSLTCTTLLLELNTLPTILTTSYGYATPTNNCPACTRSTPSPTPPPPRPTASTGIRITRVSYGQPPPRPHHTGSTTRISHTTIITRPSTPDPIILPLILTLHHISKLQTPLEVLHYAKIYIGERASQLPMDPTNSDPSHSRAEFSPVRGSSSGMANVVCLSCIRASHDVCLDREGNMVFDEDKVLVPAAQKTGCACRSRIAERVEFREAPVRQRKLEVEPLMRTGICGEGGVAAGRRGGGYDKARRVHFFGSGRGVDWDVLFESCEKCFGSCDVKSNEKLLTFCPRYFVLTL</sequence>
<gene>
    <name evidence="2" type="ORF">BJ508DRAFT_303907</name>
</gene>
<dbReference type="AlphaFoldDB" id="A0A3N4IE83"/>
<organism evidence="2 3">
    <name type="scientific">Ascobolus immersus RN42</name>
    <dbReference type="NCBI Taxonomy" id="1160509"/>
    <lineage>
        <taxon>Eukaryota</taxon>
        <taxon>Fungi</taxon>
        <taxon>Dikarya</taxon>
        <taxon>Ascomycota</taxon>
        <taxon>Pezizomycotina</taxon>
        <taxon>Pezizomycetes</taxon>
        <taxon>Pezizales</taxon>
        <taxon>Ascobolaceae</taxon>
        <taxon>Ascobolus</taxon>
    </lineage>
</organism>
<reference evidence="2 3" key="1">
    <citation type="journal article" date="2018" name="Nat. Ecol. Evol.">
        <title>Pezizomycetes genomes reveal the molecular basis of ectomycorrhizal truffle lifestyle.</title>
        <authorList>
            <person name="Murat C."/>
            <person name="Payen T."/>
            <person name="Noel B."/>
            <person name="Kuo A."/>
            <person name="Morin E."/>
            <person name="Chen J."/>
            <person name="Kohler A."/>
            <person name="Krizsan K."/>
            <person name="Balestrini R."/>
            <person name="Da Silva C."/>
            <person name="Montanini B."/>
            <person name="Hainaut M."/>
            <person name="Levati E."/>
            <person name="Barry K.W."/>
            <person name="Belfiori B."/>
            <person name="Cichocki N."/>
            <person name="Clum A."/>
            <person name="Dockter R.B."/>
            <person name="Fauchery L."/>
            <person name="Guy J."/>
            <person name="Iotti M."/>
            <person name="Le Tacon F."/>
            <person name="Lindquist E.A."/>
            <person name="Lipzen A."/>
            <person name="Malagnac F."/>
            <person name="Mello A."/>
            <person name="Molinier V."/>
            <person name="Miyauchi S."/>
            <person name="Poulain J."/>
            <person name="Riccioni C."/>
            <person name="Rubini A."/>
            <person name="Sitrit Y."/>
            <person name="Splivallo R."/>
            <person name="Traeger S."/>
            <person name="Wang M."/>
            <person name="Zifcakova L."/>
            <person name="Wipf D."/>
            <person name="Zambonelli A."/>
            <person name="Paolocci F."/>
            <person name="Nowrousian M."/>
            <person name="Ottonello S."/>
            <person name="Baldrian P."/>
            <person name="Spatafora J.W."/>
            <person name="Henrissat B."/>
            <person name="Nagy L.G."/>
            <person name="Aury J.M."/>
            <person name="Wincker P."/>
            <person name="Grigoriev I.V."/>
            <person name="Bonfante P."/>
            <person name="Martin F.M."/>
        </authorList>
    </citation>
    <scope>NUCLEOTIDE SEQUENCE [LARGE SCALE GENOMIC DNA]</scope>
    <source>
        <strain evidence="2 3">RN42</strain>
    </source>
</reference>
<dbReference type="Proteomes" id="UP000275078">
    <property type="component" value="Unassembled WGS sequence"/>
</dbReference>
<dbReference type="EMBL" id="ML119659">
    <property type="protein sequence ID" value="RPA84452.1"/>
    <property type="molecule type" value="Genomic_DNA"/>
</dbReference>
<evidence type="ECO:0000256" key="1">
    <source>
        <dbReference type="SAM" id="MobiDB-lite"/>
    </source>
</evidence>
<keyword evidence="3" id="KW-1185">Reference proteome</keyword>
<accession>A0A3N4IE83</accession>
<proteinExistence type="predicted"/>
<evidence type="ECO:0008006" key="4">
    <source>
        <dbReference type="Google" id="ProtNLM"/>
    </source>
</evidence>
<name>A0A3N4IE83_ASCIM</name>
<evidence type="ECO:0000313" key="3">
    <source>
        <dbReference type="Proteomes" id="UP000275078"/>
    </source>
</evidence>
<protein>
    <recommendedName>
        <fullName evidence="4">F-box domain-containing protein</fullName>
    </recommendedName>
</protein>
<feature type="region of interest" description="Disordered" evidence="1">
    <location>
        <begin position="203"/>
        <end position="226"/>
    </location>
</feature>
<evidence type="ECO:0000313" key="2">
    <source>
        <dbReference type="EMBL" id="RPA84452.1"/>
    </source>
</evidence>